<comment type="caution">
    <text evidence="1">The sequence shown here is derived from an EMBL/GenBank/DDBJ whole genome shotgun (WGS) entry which is preliminary data.</text>
</comment>
<feature type="non-terminal residue" evidence="1">
    <location>
        <position position="1"/>
    </location>
</feature>
<dbReference type="Proteomes" id="UP001177140">
    <property type="component" value="Unassembled WGS sequence"/>
</dbReference>
<evidence type="ECO:0000313" key="1">
    <source>
        <dbReference type="EMBL" id="MCL7049278.1"/>
    </source>
</evidence>
<organism evidence="1 2">
    <name type="scientific">Papaver nudicaule</name>
    <name type="common">Iceland poppy</name>
    <dbReference type="NCBI Taxonomy" id="74823"/>
    <lineage>
        <taxon>Eukaryota</taxon>
        <taxon>Viridiplantae</taxon>
        <taxon>Streptophyta</taxon>
        <taxon>Embryophyta</taxon>
        <taxon>Tracheophyta</taxon>
        <taxon>Spermatophyta</taxon>
        <taxon>Magnoliopsida</taxon>
        <taxon>Ranunculales</taxon>
        <taxon>Papaveraceae</taxon>
        <taxon>Papaveroideae</taxon>
        <taxon>Papaver</taxon>
    </lineage>
</organism>
<accession>A0AA41VXK5</accession>
<gene>
    <name evidence="1" type="ORF">MKW94_010164</name>
</gene>
<dbReference type="EMBL" id="JAJJMA010314128">
    <property type="protein sequence ID" value="MCL7049278.1"/>
    <property type="molecule type" value="Genomic_DNA"/>
</dbReference>
<reference evidence="1" key="1">
    <citation type="submission" date="2022-03" db="EMBL/GenBank/DDBJ databases">
        <title>A functionally conserved STORR gene fusion in Papaver species that diverged 16.8 million years ago.</title>
        <authorList>
            <person name="Catania T."/>
        </authorList>
    </citation>
    <scope>NUCLEOTIDE SEQUENCE</scope>
    <source>
        <strain evidence="1">S-191538</strain>
    </source>
</reference>
<dbReference type="AlphaFoldDB" id="A0AA41VXK5"/>
<protein>
    <submittedName>
        <fullName evidence="1">Uncharacterized protein</fullName>
    </submittedName>
</protein>
<sequence>MRHSMAVRNWKHLKTQNMWIHAWMKCILLENLMCRKHTGGNVKDIYSREQNNISKSPSLRSDVAEKSLPQVSCSDDSVVTATATDKDNAVKSQSSQATEKCNHNTFRNVAVLSKGNENSCGQPTLDM</sequence>
<evidence type="ECO:0000313" key="2">
    <source>
        <dbReference type="Proteomes" id="UP001177140"/>
    </source>
</evidence>
<proteinExistence type="predicted"/>
<name>A0AA41VXK5_PAPNU</name>
<keyword evidence="2" id="KW-1185">Reference proteome</keyword>